<dbReference type="SUPFAM" id="SSF81631">
    <property type="entry name" value="PAP/OAS1 substrate-binding domain"/>
    <property type="match status" value="1"/>
</dbReference>
<comment type="cofactor">
    <cofactor evidence="15">
        <name>Mg(2+)</name>
        <dbReference type="ChEBI" id="CHEBI:18420"/>
    </cofactor>
    <text evidence="15">Binds 2 magnesium ions. Also active with manganese.</text>
</comment>
<feature type="binding site" evidence="14">
    <location>
        <position position="230"/>
    </location>
    <ligand>
        <name>ATP</name>
        <dbReference type="ChEBI" id="CHEBI:30616"/>
    </ligand>
</feature>
<keyword evidence="7 13" id="KW-0547">Nucleotide-binding</keyword>
<keyword evidence="17" id="KW-1133">Transmembrane helix</keyword>
<dbReference type="InterPro" id="IPR043519">
    <property type="entry name" value="NT_sf"/>
</dbReference>
<dbReference type="PANTHER" id="PTHR10682:SF10">
    <property type="entry name" value="POLYNUCLEOTIDE ADENYLYLTRANSFERASE"/>
    <property type="match status" value="1"/>
</dbReference>
<dbReference type="InterPro" id="IPR048840">
    <property type="entry name" value="PolA_pol_NTPase"/>
</dbReference>
<feature type="transmembrane region" description="Helical" evidence="17">
    <location>
        <begin position="228"/>
        <end position="246"/>
    </location>
</feature>
<dbReference type="CDD" id="cd05402">
    <property type="entry name" value="NT_PAP_TUTase"/>
    <property type="match status" value="1"/>
</dbReference>
<evidence type="ECO:0000256" key="13">
    <source>
        <dbReference type="PIRNR" id="PIRNR018425"/>
    </source>
</evidence>
<dbReference type="InterPro" id="IPR011068">
    <property type="entry name" value="NuclTrfase_I-like_C"/>
</dbReference>
<evidence type="ECO:0000256" key="12">
    <source>
        <dbReference type="ARBA" id="ARBA00023242"/>
    </source>
</evidence>
<protein>
    <recommendedName>
        <fullName evidence="13">Poly(A) polymerase</fullName>
        <ecNumber evidence="13">2.7.7.19</ecNumber>
    </recommendedName>
</protein>
<feature type="domain" description="Poly(A) polymerase nucleotidyltransferase" evidence="20">
    <location>
        <begin position="13"/>
        <end position="207"/>
    </location>
</feature>
<keyword evidence="10" id="KW-0694">RNA-binding</keyword>
<evidence type="ECO:0000256" key="8">
    <source>
        <dbReference type="ARBA" id="ARBA00022840"/>
    </source>
</evidence>
<comment type="function">
    <text evidence="13">Polymerase that creates the 3'-poly(A) tail of mRNA's.</text>
</comment>
<dbReference type="GO" id="GO:0033621">
    <property type="term" value="P:nuclear mRNA surveillance of meiosis-specific transcripts"/>
    <property type="evidence" value="ECO:0007669"/>
    <property type="project" value="EnsemblFungi"/>
</dbReference>
<feature type="compositionally biased region" description="Polar residues" evidence="16">
    <location>
        <begin position="573"/>
        <end position="585"/>
    </location>
</feature>
<evidence type="ECO:0000256" key="3">
    <source>
        <dbReference type="ARBA" id="ARBA00010912"/>
    </source>
</evidence>
<feature type="binding site" evidence="14">
    <location>
        <begin position="106"/>
        <end position="108"/>
    </location>
    <ligand>
        <name>ATP</name>
        <dbReference type="ChEBI" id="CHEBI:30616"/>
    </ligand>
</feature>
<feature type="domain" description="Poly(A) polymerase central" evidence="19">
    <location>
        <begin position="212"/>
        <end position="357"/>
    </location>
</feature>
<evidence type="ECO:0000256" key="14">
    <source>
        <dbReference type="PIRSR" id="PIRSR018425-1"/>
    </source>
</evidence>
<accession>A0A261XVU5</accession>
<evidence type="ECO:0000256" key="2">
    <source>
        <dbReference type="ARBA" id="ARBA00004123"/>
    </source>
</evidence>
<dbReference type="Pfam" id="PF20750">
    <property type="entry name" value="PAP_NTPase"/>
    <property type="match status" value="1"/>
</dbReference>
<evidence type="ECO:0000256" key="10">
    <source>
        <dbReference type="ARBA" id="ARBA00022884"/>
    </source>
</evidence>
<name>A0A261XVU5_9FUNG</name>
<evidence type="ECO:0000313" key="22">
    <source>
        <dbReference type="Proteomes" id="UP000242875"/>
    </source>
</evidence>
<dbReference type="GO" id="GO:0031126">
    <property type="term" value="P:sno(s)RNA 3'-end processing"/>
    <property type="evidence" value="ECO:0007669"/>
    <property type="project" value="EnsemblFungi"/>
</dbReference>
<dbReference type="InterPro" id="IPR007012">
    <property type="entry name" value="PolA_pol_cen_dom"/>
</dbReference>
<feature type="binding site" evidence="14">
    <location>
        <begin position="93"/>
        <end position="95"/>
    </location>
    <ligand>
        <name>ATP</name>
        <dbReference type="ChEBI" id="CHEBI:30616"/>
    </ligand>
</feature>
<sequence length="626" mass="70346">MAVVYKRGMPYLGVTEPISYNEPSANDLAVTDSLIKTLHDHGLFESEEEAKRREIVLGKLQQIVKQFVYRVCIEKRALPENVAREAGGKIFTFGSYRLGVHGAGADIDTLCVLPSMVTREDFFETMYEILKEREEVAELTAVPDAYVPVIKMHFQGIPIDFVCAILRLQKIPDTLELKDNNLLRDIDERDVRSLNGSRVTDEILRLVPNVASFRIALRCIKLWAKQRAIYANVLGFLGGVAWAMLVARICQLYPNAAAGTIVSKFFIIFFKWQWPQPVLLKIIEDGPLHVRVWNPKLYPADKAHRMPIITPAYPSMCSTHNVTQSTQTVMKAEFKRAADIVDGIMVGTKKWDGLFEKHDFFGRYRYYIQIIASSDSAEMQLKWSGMVESRIRQLVMRLEVVENLTLAHPFIKGVDKTHYCKTDEEAREVAHGNFAAATSVDIDLEGGKLDGEKVNGEDGKHNVYTTTFYIGLYIEPKQADSKGTRKLDISWPTREFMDLVKAWDSYDEKRMAIVVQHLKSSALPPELTKDSEKKLKRSQSDKKQGNGETPTSPKKKMKADDKELQANDGNELLDSSNAAKSVQGNGQSNIVVLAEDGGESLVSAAKDSESQPATIERVNDFYTAGP</sequence>
<dbReference type="GO" id="GO:0005524">
    <property type="term" value="F:ATP binding"/>
    <property type="evidence" value="ECO:0007669"/>
    <property type="project" value="UniProtKB-UniRule"/>
</dbReference>
<dbReference type="FunFam" id="1.10.1410.10:FF:000001">
    <property type="entry name" value="Putative poly(A) polymerase gamma"/>
    <property type="match status" value="1"/>
</dbReference>
<dbReference type="GO" id="GO:0071920">
    <property type="term" value="C:cleavage body"/>
    <property type="evidence" value="ECO:0007669"/>
    <property type="project" value="EnsemblFungi"/>
</dbReference>
<keyword evidence="17" id="KW-0812">Transmembrane</keyword>
<dbReference type="GO" id="GO:0000287">
    <property type="term" value="F:magnesium ion binding"/>
    <property type="evidence" value="ECO:0007669"/>
    <property type="project" value="EnsemblFungi"/>
</dbReference>
<keyword evidence="8 13" id="KW-0067">ATP-binding</keyword>
<feature type="region of interest" description="Disordered" evidence="16">
    <location>
        <begin position="602"/>
        <end position="626"/>
    </location>
</feature>
<dbReference type="Gene3D" id="3.30.460.10">
    <property type="entry name" value="Beta Polymerase, domain 2"/>
    <property type="match status" value="1"/>
</dbReference>
<feature type="binding site" evidence="14">
    <location>
        <position position="160"/>
    </location>
    <ligand>
        <name>ATP</name>
        <dbReference type="ChEBI" id="CHEBI:30616"/>
    </ligand>
</feature>
<dbReference type="GO" id="GO:1990817">
    <property type="term" value="F:poly(A) RNA polymerase activity"/>
    <property type="evidence" value="ECO:0007669"/>
    <property type="project" value="UniProtKB-UniRule"/>
</dbReference>
<evidence type="ECO:0000256" key="9">
    <source>
        <dbReference type="ARBA" id="ARBA00022842"/>
    </source>
</evidence>
<feature type="binding site" evidence="14">
    <location>
        <position position="221"/>
    </location>
    <ligand>
        <name>ATP</name>
        <dbReference type="ChEBI" id="CHEBI:30616"/>
    </ligand>
</feature>
<feature type="binding site" evidence="15">
    <location>
        <position position="108"/>
    </location>
    <ligand>
        <name>Mg(2+)</name>
        <dbReference type="ChEBI" id="CHEBI:18420"/>
        <label>1</label>
        <note>catalytic</note>
    </ligand>
</feature>
<dbReference type="PIRSF" id="PIRSF018425">
    <property type="entry name" value="PolyA_polymerase"/>
    <property type="match status" value="1"/>
</dbReference>
<dbReference type="EC" id="2.7.7.19" evidence="13"/>
<feature type="compositionally biased region" description="Basic and acidic residues" evidence="16">
    <location>
        <begin position="527"/>
        <end position="545"/>
    </location>
</feature>
<comment type="similarity">
    <text evidence="3 13">Belongs to the poly(A) polymerase family.</text>
</comment>
<dbReference type="PANTHER" id="PTHR10682">
    <property type="entry name" value="POLY A POLYMERASE"/>
    <property type="match status" value="1"/>
</dbReference>
<evidence type="ECO:0000256" key="6">
    <source>
        <dbReference type="ARBA" id="ARBA00022723"/>
    </source>
</evidence>
<comment type="catalytic activity">
    <reaction evidence="13">
        <text>RNA(n) + ATP = RNA(n)-3'-adenine ribonucleotide + diphosphate</text>
        <dbReference type="Rhea" id="RHEA:11332"/>
        <dbReference type="Rhea" id="RHEA-COMP:14527"/>
        <dbReference type="Rhea" id="RHEA-COMP:17347"/>
        <dbReference type="ChEBI" id="CHEBI:30616"/>
        <dbReference type="ChEBI" id="CHEBI:33019"/>
        <dbReference type="ChEBI" id="CHEBI:140395"/>
        <dbReference type="ChEBI" id="CHEBI:173115"/>
        <dbReference type="EC" id="2.7.7.19"/>
    </reaction>
</comment>
<feature type="binding site" evidence="15">
    <location>
        <position position="108"/>
    </location>
    <ligand>
        <name>Mg(2+)</name>
        <dbReference type="ChEBI" id="CHEBI:18420"/>
        <label>2</label>
        <note>catalytic</note>
    </ligand>
</feature>
<evidence type="ECO:0000256" key="15">
    <source>
        <dbReference type="PIRSR" id="PIRSR018425-2"/>
    </source>
</evidence>
<dbReference type="GO" id="GO:0005847">
    <property type="term" value="C:mRNA cleavage and polyadenylation specificity factor complex"/>
    <property type="evidence" value="ECO:0007669"/>
    <property type="project" value="EnsemblFungi"/>
</dbReference>
<evidence type="ECO:0000256" key="11">
    <source>
        <dbReference type="ARBA" id="ARBA00023211"/>
    </source>
</evidence>
<dbReference type="AlphaFoldDB" id="A0A261XVU5"/>
<dbReference type="GO" id="GO:0003723">
    <property type="term" value="F:RNA binding"/>
    <property type="evidence" value="ECO:0007669"/>
    <property type="project" value="UniProtKB-UniRule"/>
</dbReference>
<feature type="binding site" evidence="14">
    <location>
        <begin position="239"/>
        <end position="240"/>
    </location>
    <ligand>
        <name>ATP</name>
        <dbReference type="ChEBI" id="CHEBI:30616"/>
    </ligand>
</feature>
<dbReference type="Pfam" id="PF04928">
    <property type="entry name" value="PAP_central"/>
    <property type="match status" value="1"/>
</dbReference>
<evidence type="ECO:0000259" key="18">
    <source>
        <dbReference type="Pfam" id="PF04926"/>
    </source>
</evidence>
<dbReference type="InterPro" id="IPR007010">
    <property type="entry name" value="PolA_pol_RNA-bd_dom"/>
</dbReference>
<feature type="domain" description="Poly(A) polymerase RNA-binding" evidence="18">
    <location>
        <begin position="359"/>
        <end position="535"/>
    </location>
</feature>
<evidence type="ECO:0000256" key="1">
    <source>
        <dbReference type="ARBA" id="ARBA00001936"/>
    </source>
</evidence>
<keyword evidence="11" id="KW-0464">Manganese</keyword>
<keyword evidence="5 13" id="KW-0808">Transferase</keyword>
<dbReference type="Pfam" id="PF04926">
    <property type="entry name" value="PAP_RNA-bind"/>
    <property type="match status" value="1"/>
</dbReference>
<dbReference type="FunFam" id="3.30.70.590:FF:000003">
    <property type="entry name" value="Poly(A) polymerase"/>
    <property type="match status" value="1"/>
</dbReference>
<dbReference type="FunFam" id="3.30.460.10:FF:000002">
    <property type="entry name" value="Poly(A) polymerase alpha, putative"/>
    <property type="match status" value="1"/>
</dbReference>
<evidence type="ECO:0000256" key="4">
    <source>
        <dbReference type="ARBA" id="ARBA00022664"/>
    </source>
</evidence>
<dbReference type="GO" id="GO:0005829">
    <property type="term" value="C:cytosol"/>
    <property type="evidence" value="ECO:0007669"/>
    <property type="project" value="EnsemblFungi"/>
</dbReference>
<dbReference type="Gene3D" id="1.10.1410.10">
    <property type="match status" value="1"/>
</dbReference>
<organism evidence="21 22">
    <name type="scientific">Bifiguratus adelaidae</name>
    <dbReference type="NCBI Taxonomy" id="1938954"/>
    <lineage>
        <taxon>Eukaryota</taxon>
        <taxon>Fungi</taxon>
        <taxon>Fungi incertae sedis</taxon>
        <taxon>Mucoromycota</taxon>
        <taxon>Mucoromycotina</taxon>
        <taxon>Endogonomycetes</taxon>
        <taxon>Endogonales</taxon>
        <taxon>Endogonales incertae sedis</taxon>
        <taxon>Bifiguratus</taxon>
    </lineage>
</organism>
<dbReference type="EMBL" id="MVBO01000150">
    <property type="protein sequence ID" value="OZJ02461.1"/>
    <property type="molecule type" value="Genomic_DNA"/>
</dbReference>
<keyword evidence="22" id="KW-1185">Reference proteome</keyword>
<dbReference type="OrthoDB" id="412748at2759"/>
<comment type="caution">
    <text evidence="21">The sequence shown here is derived from an EMBL/GenBank/DDBJ whole genome shotgun (WGS) entry which is preliminary data.</text>
</comment>
<comment type="subcellular location">
    <subcellularLocation>
        <location evidence="2 13">Nucleus</location>
    </subcellularLocation>
</comment>
<keyword evidence="17" id="KW-0472">Membrane</keyword>
<keyword evidence="9 15" id="KW-0460">Magnesium</keyword>
<dbReference type="SUPFAM" id="SSF81301">
    <property type="entry name" value="Nucleotidyltransferase"/>
    <property type="match status" value="1"/>
</dbReference>
<dbReference type="Proteomes" id="UP000242875">
    <property type="component" value="Unassembled WGS sequence"/>
</dbReference>
<proteinExistence type="inferred from homology"/>
<evidence type="ECO:0000256" key="17">
    <source>
        <dbReference type="SAM" id="Phobius"/>
    </source>
</evidence>
<keyword evidence="12 13" id="KW-0539">Nucleus</keyword>
<gene>
    <name evidence="21" type="ORF">BZG36_04108</name>
</gene>
<evidence type="ECO:0000256" key="5">
    <source>
        <dbReference type="ARBA" id="ARBA00022679"/>
    </source>
</evidence>
<feature type="binding site" evidence="15">
    <location>
        <position position="160"/>
    </location>
    <ligand>
        <name>Mg(2+)</name>
        <dbReference type="ChEBI" id="CHEBI:18420"/>
        <label>2</label>
        <note>catalytic</note>
    </ligand>
</feature>
<evidence type="ECO:0000256" key="16">
    <source>
        <dbReference type="SAM" id="MobiDB-lite"/>
    </source>
</evidence>
<dbReference type="InterPro" id="IPR014492">
    <property type="entry name" value="PolyA_polymerase"/>
</dbReference>
<comment type="cofactor">
    <cofactor evidence="1">
        <name>Mn(2+)</name>
        <dbReference type="ChEBI" id="CHEBI:29035"/>
    </cofactor>
</comment>
<keyword evidence="6 15" id="KW-0479">Metal-binding</keyword>
<feature type="binding site" evidence="15">
    <location>
        <position position="106"/>
    </location>
    <ligand>
        <name>Mg(2+)</name>
        <dbReference type="ChEBI" id="CHEBI:18420"/>
        <label>2</label>
        <note>catalytic</note>
    </ligand>
</feature>
<keyword evidence="4 13" id="KW-0507">mRNA processing</keyword>
<dbReference type="Gene3D" id="3.30.70.590">
    <property type="entry name" value="Poly(A) polymerase predicted RNA binding domain"/>
    <property type="match status" value="1"/>
</dbReference>
<dbReference type="SUPFAM" id="SSF55003">
    <property type="entry name" value="PAP/Archaeal CCA-adding enzyme, C-terminal domain"/>
    <property type="match status" value="1"/>
</dbReference>
<feature type="binding site" evidence="15">
    <location>
        <position position="106"/>
    </location>
    <ligand>
        <name>Mg(2+)</name>
        <dbReference type="ChEBI" id="CHEBI:18420"/>
        <label>1</label>
        <note>catalytic</note>
    </ligand>
</feature>
<dbReference type="GO" id="GO:0180010">
    <property type="term" value="P:co-transcriptional mRNA 3'-end processing, cleavage and polyadenylation pathway"/>
    <property type="evidence" value="ECO:0007669"/>
    <property type="project" value="EnsemblFungi"/>
</dbReference>
<dbReference type="GO" id="GO:1990251">
    <property type="term" value="C:nuclear exosome focus"/>
    <property type="evidence" value="ECO:0007669"/>
    <property type="project" value="EnsemblFungi"/>
</dbReference>
<feature type="region of interest" description="Disordered" evidence="16">
    <location>
        <begin position="524"/>
        <end position="585"/>
    </location>
</feature>
<evidence type="ECO:0000256" key="7">
    <source>
        <dbReference type="ARBA" id="ARBA00022741"/>
    </source>
</evidence>
<dbReference type="GO" id="GO:0033620">
    <property type="term" value="C:Mei2 nuclear dot complex"/>
    <property type="evidence" value="ECO:0007669"/>
    <property type="project" value="EnsemblFungi"/>
</dbReference>
<evidence type="ECO:0000313" key="21">
    <source>
        <dbReference type="EMBL" id="OZJ02461.1"/>
    </source>
</evidence>
<reference evidence="21 22" key="1">
    <citation type="journal article" date="2017" name="Mycologia">
        <title>Bifiguratus adelaidae, gen. et sp. nov., a new member of Mucoromycotina in endophytic and soil-dwelling habitats.</title>
        <authorList>
            <person name="Torres-Cruz T.J."/>
            <person name="Billingsley Tobias T.L."/>
            <person name="Almatruk M."/>
            <person name="Hesse C."/>
            <person name="Kuske C.R."/>
            <person name="Desiro A."/>
            <person name="Benucci G.M."/>
            <person name="Bonito G."/>
            <person name="Stajich J.E."/>
            <person name="Dunlap C."/>
            <person name="Arnold A.E."/>
            <person name="Porras-Alfaro A."/>
        </authorList>
    </citation>
    <scope>NUCLEOTIDE SEQUENCE [LARGE SCALE GENOMIC DNA]</scope>
    <source>
        <strain evidence="21 22">AZ0501</strain>
    </source>
</reference>
<evidence type="ECO:0000259" key="19">
    <source>
        <dbReference type="Pfam" id="PF04928"/>
    </source>
</evidence>
<evidence type="ECO:0000259" key="20">
    <source>
        <dbReference type="Pfam" id="PF20750"/>
    </source>
</evidence>